<dbReference type="Pfam" id="PF05970">
    <property type="entry name" value="PIF1"/>
    <property type="match status" value="1"/>
</dbReference>
<dbReference type="GO" id="GO:0000723">
    <property type="term" value="P:telomere maintenance"/>
    <property type="evidence" value="ECO:0007669"/>
    <property type="project" value="InterPro"/>
</dbReference>
<protein>
    <recommendedName>
        <fullName evidence="1">ATP-dependent DNA helicase</fullName>
        <ecNumber evidence="1">5.6.2.3</ecNumber>
    </recommendedName>
</protein>
<dbReference type="SUPFAM" id="SSF52540">
    <property type="entry name" value="P-loop containing nucleoside triphosphate hydrolases"/>
    <property type="match status" value="1"/>
</dbReference>
<dbReference type="GO" id="GO:0043139">
    <property type="term" value="F:5'-3' DNA helicase activity"/>
    <property type="evidence" value="ECO:0007669"/>
    <property type="project" value="UniProtKB-EC"/>
</dbReference>
<dbReference type="InterPro" id="IPR027417">
    <property type="entry name" value="P-loop_NTPase"/>
</dbReference>
<evidence type="ECO:0000313" key="5">
    <source>
        <dbReference type="EMBL" id="KEH15714.1"/>
    </source>
</evidence>
<keyword evidence="1" id="KW-0067">ATP-binding</keyword>
<organism evidence="5 7">
    <name type="scientific">Medicago truncatula</name>
    <name type="common">Barrel medic</name>
    <name type="synonym">Medicago tribuloides</name>
    <dbReference type="NCBI Taxonomy" id="3880"/>
    <lineage>
        <taxon>Eukaryota</taxon>
        <taxon>Viridiplantae</taxon>
        <taxon>Streptophyta</taxon>
        <taxon>Embryophyta</taxon>
        <taxon>Tracheophyta</taxon>
        <taxon>Spermatophyta</taxon>
        <taxon>Magnoliopsida</taxon>
        <taxon>eudicotyledons</taxon>
        <taxon>Gunneridae</taxon>
        <taxon>Pentapetalae</taxon>
        <taxon>rosids</taxon>
        <taxon>fabids</taxon>
        <taxon>Fabales</taxon>
        <taxon>Fabaceae</taxon>
        <taxon>Papilionoideae</taxon>
        <taxon>50 kb inversion clade</taxon>
        <taxon>NPAAA clade</taxon>
        <taxon>Hologalegina</taxon>
        <taxon>IRL clade</taxon>
        <taxon>Trifolieae</taxon>
        <taxon>Medicago</taxon>
    </lineage>
</organism>
<comment type="similarity">
    <text evidence="1">Belongs to the helicase family.</text>
</comment>
<dbReference type="EC" id="5.6.2.3" evidence="1"/>
<proteinExistence type="inferred from homology"/>
<gene>
    <name evidence="5" type="ORF">MTR_0631s0010</name>
</gene>
<dbReference type="GO" id="GO:0016787">
    <property type="term" value="F:hydrolase activity"/>
    <property type="evidence" value="ECO:0007669"/>
    <property type="project" value="UniProtKB-KW"/>
</dbReference>
<dbReference type="STRING" id="3880.A0A072TDT1"/>
<dbReference type="GO" id="GO:0006281">
    <property type="term" value="P:DNA repair"/>
    <property type="evidence" value="ECO:0007669"/>
    <property type="project" value="UniProtKB-KW"/>
</dbReference>
<feature type="domain" description="DNA helicase Pif1-like DEAD-box helicase" evidence="4">
    <location>
        <begin position="123"/>
        <end position="260"/>
    </location>
</feature>
<comment type="catalytic activity">
    <reaction evidence="1">
        <text>ATP + H2O = ADP + phosphate + H(+)</text>
        <dbReference type="Rhea" id="RHEA:13065"/>
        <dbReference type="ChEBI" id="CHEBI:15377"/>
        <dbReference type="ChEBI" id="CHEBI:15378"/>
        <dbReference type="ChEBI" id="CHEBI:30616"/>
        <dbReference type="ChEBI" id="CHEBI:43474"/>
        <dbReference type="ChEBI" id="CHEBI:456216"/>
        <dbReference type="EC" id="5.6.2.3"/>
    </reaction>
</comment>
<evidence type="ECO:0000256" key="1">
    <source>
        <dbReference type="RuleBase" id="RU363044"/>
    </source>
</evidence>
<name>A0A072TDT1_MEDTR</name>
<reference evidence="5 7" key="2">
    <citation type="journal article" date="2014" name="BMC Genomics">
        <title>An improved genome release (version Mt4.0) for the model legume Medicago truncatula.</title>
        <authorList>
            <person name="Tang H."/>
            <person name="Krishnakumar V."/>
            <person name="Bidwell S."/>
            <person name="Rosen B."/>
            <person name="Chan A."/>
            <person name="Zhou S."/>
            <person name="Gentzbittel L."/>
            <person name="Childs K.L."/>
            <person name="Yandell M."/>
            <person name="Gundlach H."/>
            <person name="Mayer K.F."/>
            <person name="Schwartz D.C."/>
            <person name="Town C.D."/>
        </authorList>
    </citation>
    <scope>GENOME REANNOTATION</scope>
    <source>
        <strain evidence="5">A17</strain>
        <strain evidence="6 7">cv. Jemalong A17</strain>
    </source>
</reference>
<dbReference type="EnsemblPlants" id="KEH15714">
    <property type="protein sequence ID" value="KEH15714"/>
    <property type="gene ID" value="MTR_0631s0010"/>
</dbReference>
<reference evidence="6" key="3">
    <citation type="submission" date="2015-06" db="UniProtKB">
        <authorList>
            <consortium name="EnsemblPlants"/>
        </authorList>
    </citation>
    <scope>IDENTIFICATION</scope>
    <source>
        <strain evidence="6">cv. Jemalong A17</strain>
    </source>
</reference>
<evidence type="ECO:0000313" key="6">
    <source>
        <dbReference type="EnsemblPlants" id="KEH15714"/>
    </source>
</evidence>
<feature type="chain" id="PRO_5014498628" description="ATP-dependent DNA helicase" evidence="3">
    <location>
        <begin position="20"/>
        <end position="264"/>
    </location>
</feature>
<keyword evidence="2" id="KW-0175">Coiled coil</keyword>
<dbReference type="GO" id="GO:0005524">
    <property type="term" value="F:ATP binding"/>
    <property type="evidence" value="ECO:0007669"/>
    <property type="project" value="UniProtKB-KW"/>
</dbReference>
<keyword evidence="7" id="KW-1185">Reference proteome</keyword>
<keyword evidence="1" id="KW-0227">DNA damage</keyword>
<reference evidence="5 7" key="1">
    <citation type="journal article" date="2011" name="Nature">
        <title>The Medicago genome provides insight into the evolution of rhizobial symbioses.</title>
        <authorList>
            <person name="Young N.D."/>
            <person name="Debelle F."/>
            <person name="Oldroyd G.E."/>
            <person name="Geurts R."/>
            <person name="Cannon S.B."/>
            <person name="Udvardi M.K."/>
            <person name="Benedito V.A."/>
            <person name="Mayer K.F."/>
            <person name="Gouzy J."/>
            <person name="Schoof H."/>
            <person name="Van de Peer Y."/>
            <person name="Proost S."/>
            <person name="Cook D.R."/>
            <person name="Meyers B.C."/>
            <person name="Spannagl M."/>
            <person name="Cheung F."/>
            <person name="De Mita S."/>
            <person name="Krishnakumar V."/>
            <person name="Gundlach H."/>
            <person name="Zhou S."/>
            <person name="Mudge J."/>
            <person name="Bharti A.K."/>
            <person name="Murray J.D."/>
            <person name="Naoumkina M.A."/>
            <person name="Rosen B."/>
            <person name="Silverstein K.A."/>
            <person name="Tang H."/>
            <person name="Rombauts S."/>
            <person name="Zhao P.X."/>
            <person name="Zhou P."/>
            <person name="Barbe V."/>
            <person name="Bardou P."/>
            <person name="Bechner M."/>
            <person name="Bellec A."/>
            <person name="Berger A."/>
            <person name="Berges H."/>
            <person name="Bidwell S."/>
            <person name="Bisseling T."/>
            <person name="Choisne N."/>
            <person name="Couloux A."/>
            <person name="Denny R."/>
            <person name="Deshpande S."/>
            <person name="Dai X."/>
            <person name="Doyle J.J."/>
            <person name="Dudez A.M."/>
            <person name="Farmer A.D."/>
            <person name="Fouteau S."/>
            <person name="Franken C."/>
            <person name="Gibelin C."/>
            <person name="Gish J."/>
            <person name="Goldstein S."/>
            <person name="Gonzalez A.J."/>
            <person name="Green P.J."/>
            <person name="Hallab A."/>
            <person name="Hartog M."/>
            <person name="Hua A."/>
            <person name="Humphray S.J."/>
            <person name="Jeong D.H."/>
            <person name="Jing Y."/>
            <person name="Jocker A."/>
            <person name="Kenton S.M."/>
            <person name="Kim D.J."/>
            <person name="Klee K."/>
            <person name="Lai H."/>
            <person name="Lang C."/>
            <person name="Lin S."/>
            <person name="Macmil S.L."/>
            <person name="Magdelenat G."/>
            <person name="Matthews L."/>
            <person name="McCorrison J."/>
            <person name="Monaghan E.L."/>
            <person name="Mun J.H."/>
            <person name="Najar F.Z."/>
            <person name="Nicholson C."/>
            <person name="Noirot C."/>
            <person name="O'Bleness M."/>
            <person name="Paule C.R."/>
            <person name="Poulain J."/>
            <person name="Prion F."/>
            <person name="Qin B."/>
            <person name="Qu C."/>
            <person name="Retzel E.F."/>
            <person name="Riddle C."/>
            <person name="Sallet E."/>
            <person name="Samain S."/>
            <person name="Samson N."/>
            <person name="Sanders I."/>
            <person name="Saurat O."/>
            <person name="Scarpelli C."/>
            <person name="Schiex T."/>
            <person name="Segurens B."/>
            <person name="Severin A.J."/>
            <person name="Sherrier D.J."/>
            <person name="Shi R."/>
            <person name="Sims S."/>
            <person name="Singer S.R."/>
            <person name="Sinharoy S."/>
            <person name="Sterck L."/>
            <person name="Viollet A."/>
            <person name="Wang B.B."/>
            <person name="Wang K."/>
            <person name="Wang M."/>
            <person name="Wang X."/>
            <person name="Warfsmann J."/>
            <person name="Weissenbach J."/>
            <person name="White D.D."/>
            <person name="White J.D."/>
            <person name="Wiley G.B."/>
            <person name="Wincker P."/>
            <person name="Xing Y."/>
            <person name="Yang L."/>
            <person name="Yao Z."/>
            <person name="Ying F."/>
            <person name="Zhai J."/>
            <person name="Zhou L."/>
            <person name="Zuber A."/>
            <person name="Denarie J."/>
            <person name="Dixon R.A."/>
            <person name="May G.D."/>
            <person name="Schwartz D.C."/>
            <person name="Rogers J."/>
            <person name="Quetier F."/>
            <person name="Town C.D."/>
            <person name="Roe B.A."/>
        </authorList>
    </citation>
    <scope>NUCLEOTIDE SEQUENCE [LARGE SCALE GENOMIC DNA]</scope>
    <source>
        <strain evidence="5">A17</strain>
        <strain evidence="6 7">cv. Jemalong A17</strain>
    </source>
</reference>
<evidence type="ECO:0000313" key="7">
    <source>
        <dbReference type="Proteomes" id="UP000002051"/>
    </source>
</evidence>
<accession>A0A072TDT1</accession>
<dbReference type="Proteomes" id="UP000002051">
    <property type="component" value="Unassembled WGS sequence"/>
</dbReference>
<dbReference type="HOGENOM" id="CLU_001324_9_1_1"/>
<dbReference type="GO" id="GO:0006310">
    <property type="term" value="P:DNA recombination"/>
    <property type="evidence" value="ECO:0007669"/>
    <property type="project" value="UniProtKB-KW"/>
</dbReference>
<keyword evidence="1" id="KW-0233">DNA recombination</keyword>
<evidence type="ECO:0000259" key="4">
    <source>
        <dbReference type="Pfam" id="PF05970"/>
    </source>
</evidence>
<feature type="non-terminal residue" evidence="5">
    <location>
        <position position="264"/>
    </location>
</feature>
<evidence type="ECO:0000256" key="2">
    <source>
        <dbReference type="SAM" id="Coils"/>
    </source>
</evidence>
<keyword evidence="1" id="KW-0547">Nucleotide-binding</keyword>
<feature type="signal peptide" evidence="3">
    <location>
        <begin position="1"/>
        <end position="19"/>
    </location>
</feature>
<dbReference type="EMBL" id="KL403355">
    <property type="protein sequence ID" value="KEH15714.1"/>
    <property type="molecule type" value="Genomic_DNA"/>
</dbReference>
<feature type="coiled-coil region" evidence="2">
    <location>
        <begin position="97"/>
        <end position="124"/>
    </location>
</feature>
<sequence length="264" mass="30445">SSMRKLFVTLLVTNQFVQPEVVWSKTWQNLSDDIVYRQRHILRVPDLQLDEDQIKSYTLAEIERLLQSHGKKFKERYPSMPRIDVAINSVGLNRLIYDELRYNKDSLKEEHDRLMSTMTTEQKRKTFIWRAMSSALRSKGQIVLTVASSGIAALLIPGGRTTHSRFHIPFIVDECSTCKIEPLSPLGQLILRARLIIWDEAPMMHIHCFEVVDRSFRDVCKEINNGRMNIPFGGKVFVLGGDFRQILPVIPKGVTPRILIQDIT</sequence>
<dbReference type="AlphaFoldDB" id="A0A072TDT1"/>
<dbReference type="Gene3D" id="3.40.50.300">
    <property type="entry name" value="P-loop containing nucleotide triphosphate hydrolases"/>
    <property type="match status" value="1"/>
</dbReference>
<keyword evidence="1 5" id="KW-0347">Helicase</keyword>
<evidence type="ECO:0000256" key="3">
    <source>
        <dbReference type="SAM" id="SignalP"/>
    </source>
</evidence>
<dbReference type="InterPro" id="IPR010285">
    <property type="entry name" value="DNA_helicase_pif1-like_DEAD"/>
</dbReference>
<comment type="cofactor">
    <cofactor evidence="1">
        <name>Mg(2+)</name>
        <dbReference type="ChEBI" id="CHEBI:18420"/>
    </cofactor>
</comment>
<keyword evidence="1" id="KW-0234">DNA repair</keyword>
<keyword evidence="1" id="KW-0378">Hydrolase</keyword>
<keyword evidence="3" id="KW-0732">Signal</keyword>
<dbReference type="PANTHER" id="PTHR10492:SF101">
    <property type="entry name" value="ATP-DEPENDENT DNA HELICASE"/>
    <property type="match status" value="1"/>
</dbReference>
<dbReference type="PANTHER" id="PTHR10492">
    <property type="match status" value="1"/>
</dbReference>